<evidence type="ECO:0000259" key="19">
    <source>
        <dbReference type="PROSITE" id="PS51189"/>
    </source>
</evidence>
<evidence type="ECO:0000256" key="1">
    <source>
        <dbReference type="ARBA" id="ARBA00004123"/>
    </source>
</evidence>
<dbReference type="InterPro" id="IPR038980">
    <property type="entry name" value="ATM_plant"/>
</dbReference>
<evidence type="ECO:0000256" key="14">
    <source>
        <dbReference type="ARBA" id="ARBA00047899"/>
    </source>
</evidence>
<comment type="subunit">
    <text evidence="3">Associates with DNA double-strand breaks.</text>
</comment>
<evidence type="ECO:0000256" key="9">
    <source>
        <dbReference type="ARBA" id="ARBA00022763"/>
    </source>
</evidence>
<evidence type="ECO:0000313" key="21">
    <source>
        <dbReference type="EMBL" id="WPH01965.1"/>
    </source>
</evidence>
<dbReference type="CDD" id="cd05171">
    <property type="entry name" value="PIKKc_ATM"/>
    <property type="match status" value="1"/>
</dbReference>
<keyword evidence="12 16" id="KW-0539">Nucleus</keyword>
<dbReference type="GO" id="GO:0004674">
    <property type="term" value="F:protein serine/threonine kinase activity"/>
    <property type="evidence" value="ECO:0007669"/>
    <property type="project" value="UniProtKB-KW"/>
</dbReference>
<reference evidence="21 22" key="1">
    <citation type="submission" date="2023-11" db="EMBL/GenBank/DDBJ databases">
        <title>An acidophilic fungus is an integral part of prey digestion in a carnivorous sundew plant.</title>
        <authorList>
            <person name="Tsai I.J."/>
        </authorList>
    </citation>
    <scope>NUCLEOTIDE SEQUENCE [LARGE SCALE GENOMIC DNA]</scope>
    <source>
        <strain evidence="21">169a</strain>
    </source>
</reference>
<evidence type="ECO:0000256" key="15">
    <source>
        <dbReference type="ARBA" id="ARBA00048679"/>
    </source>
</evidence>
<dbReference type="Pfam" id="PF02260">
    <property type="entry name" value="FATC"/>
    <property type="match status" value="1"/>
</dbReference>
<feature type="compositionally biased region" description="Basic and acidic residues" evidence="17">
    <location>
        <begin position="2872"/>
        <end position="2883"/>
    </location>
</feature>
<evidence type="ECO:0000256" key="13">
    <source>
        <dbReference type="ARBA" id="ARBA00025079"/>
    </source>
</evidence>
<evidence type="ECO:0000256" key="10">
    <source>
        <dbReference type="ARBA" id="ARBA00022777"/>
    </source>
</evidence>
<dbReference type="InterPro" id="IPR044107">
    <property type="entry name" value="PIKKc_ATM"/>
</dbReference>
<evidence type="ECO:0000256" key="12">
    <source>
        <dbReference type="ARBA" id="ARBA00023242"/>
    </source>
</evidence>
<comment type="function">
    <text evidence="13 16">Serine/threonine protein kinase which activates checkpoint signaling upon genotoxic stresses such as ionizing radiation (IR), ultraviolet light (UV), or DNA replication stalling, thereby acting as a DNA damage sensor. Recognizes the substrate consensus sequence [ST]-Q. Phosphorylates histone H2A to form H2AS128ph (gamma-H2A) at sites of DNA damage, involved in the regulation of DNA damage response mechanism. Required for the control of telomere length and genome stability.</text>
</comment>
<keyword evidence="10 16" id="KW-0418">Kinase</keyword>
<dbReference type="GO" id="GO:0005524">
    <property type="term" value="F:ATP binding"/>
    <property type="evidence" value="ECO:0007669"/>
    <property type="project" value="UniProtKB-KW"/>
</dbReference>
<evidence type="ECO:0000256" key="6">
    <source>
        <dbReference type="ARBA" id="ARBA00022527"/>
    </source>
</evidence>
<dbReference type="InterPro" id="IPR021668">
    <property type="entry name" value="TAN"/>
</dbReference>
<evidence type="ECO:0000259" key="20">
    <source>
        <dbReference type="PROSITE" id="PS51190"/>
    </source>
</evidence>
<dbReference type="InterPro" id="IPR014009">
    <property type="entry name" value="PIK_FAT"/>
</dbReference>
<evidence type="ECO:0000313" key="22">
    <source>
        <dbReference type="Proteomes" id="UP001303373"/>
    </source>
</evidence>
<evidence type="ECO:0000256" key="5">
    <source>
        <dbReference type="ARBA" id="ARBA00014619"/>
    </source>
</evidence>
<dbReference type="PANTHER" id="PTHR37079">
    <property type="entry name" value="SERINE/THREONINE-PROTEIN KINASE ATM"/>
    <property type="match status" value="1"/>
</dbReference>
<dbReference type="PROSITE" id="PS00916">
    <property type="entry name" value="PI3_4_KINASE_2"/>
    <property type="match status" value="1"/>
</dbReference>
<evidence type="ECO:0000256" key="4">
    <source>
        <dbReference type="ARBA" id="ARBA00012513"/>
    </source>
</evidence>
<evidence type="ECO:0000256" key="2">
    <source>
        <dbReference type="ARBA" id="ARBA00010769"/>
    </source>
</evidence>
<dbReference type="SMART" id="SM01342">
    <property type="entry name" value="TAN"/>
    <property type="match status" value="1"/>
</dbReference>
<dbReference type="SMART" id="SM01343">
    <property type="entry name" value="FATC"/>
    <property type="match status" value="1"/>
</dbReference>
<keyword evidence="16" id="KW-0156">Chromatin regulator</keyword>
<feature type="domain" description="PI3K/PI4K catalytic" evidence="18">
    <location>
        <begin position="2576"/>
        <end position="2889"/>
    </location>
</feature>
<evidence type="ECO:0000256" key="17">
    <source>
        <dbReference type="SAM" id="MobiDB-lite"/>
    </source>
</evidence>
<feature type="compositionally biased region" description="Acidic residues" evidence="17">
    <location>
        <begin position="850"/>
        <end position="865"/>
    </location>
</feature>
<sequence length="2929" mass="326025">MGGLITIWTTLDKLKASTGKIRSDGLTDLKNLLQNDQKSSESLGDDGYHILFEELFQLAVTRQSTWLKAQSSTRPTKSGSDDLLSTSAEALRTAVESGAPNIKLKTVKAVIDHVIGTVILSSGGFCTPLVLGYAKSIRSLLAYQPHVEHLPKAEWESTAMFCVEMLRLAEVEAGGGHDAVARAETASMALSHISSRSYARDSAGSQANRSLAKQVAEEIVGTLSLLTAAPNATVPTKASELLWALLGFLKGRIFAASSHQDAFSAINNILSWIRIEKILLTKQATSHIIRLIKVSWTARTVPAVKDEMLITMHYLLPFLSQAVKQYEDIPLRKELGGLVDVLQTEYSSPSRKILNHMHLEDLRLTIYQERIPETGDIATPIFQLRNTGIKAEHNWMLVYTLASFYHILLSDTNTALSSDYAKEHYELDGPRKRQRLVDGFQDLLSSTNSGSPNSRICALQTVQFLAQQMLFSVKQLASAVDILMLSCSEDNSSITSWSLLAIASCASQASSSNSSLSAHWSAVWQLANRAVGNPASCRAACHVLSILQQARLVPRASLTELGQILTSSMDLNGPSVLADSVSYMLRLALRDSQQLSPATTSAMAESILGWILRIFLPSRFEDRNYALSSVQYEASDITSIISTCLNHDTPNRSSFRFQPWGPVGQVWLLCQAQKPLVSYLLLLPEEKSPLHASLHRTNANSHVCTSKSPPRLNCETLVLNHLTSELQRTIDLWGQYSNKNVNIDMFKSLCLACTIICNISHENEFRDMRRISHIQKQSLKLLHGLRRFASDPICDQSKVDWFISSLSQTFTGLRNLDHHSQTSISECEKILCTAISDAISQRRWQMDHSDQDDDDGMDLDDDFDSQESRRQGHSQRNAVGFKNDYAVAYSNQTVRETVTMYATIVRILHSSSSPGSESVSPSKKIVDYILALPEASILSSRTIIASLPQHGLLLSADEAEKLLAFCADNILGAYLYERSETAIGAILDIMSSLTPVLTDKQNQSLFDLGIDIYDWFTTRALTGGVLSPNVQKRVARLLLQLCHVNTDYGTESDVPVPSVRTSLFKLLQHGNISVLFYVADRISSIFGLFVLSTHGRMFDDLNSSLPSELDWLEGIAMRLLFLAKLASAWHSLLRQCTYYIFESAGLATASGPYAARCITELTTSLKFPSPQKLFRLFAPQLLYTWLESDKLAKIPYATFQYHSLYDLLAQNQVEIIAQLVMRGSEENIQTMAKVLKTPIKDLARGAFAKSLAYALCWDVTAPKPDNGAPTSEARLRSLVGSKEEFKKLIVEQFPHTMGHLYISMQNSSENVDDKWLEKRSQYAFAAKALEEMKSYSHSTRDLPIGPQPSFKPKFLCDEIERLCRRSGHDPLHPWTSSSFSLAARMLLDAIDNSLGPLHICSMLRKLRILVCMAGDTALSGFPLEMLIHSIRSFLSDSECADDAIGILHYLLERGNRYIITNNLPFAYGTVTLMILQMKQHSNIKQDTTTQESQHQATVQRMQKFQSWLVHHLRSFDISTDKSASDTYAILTESLGSVNLPGNARTESPESSVLLLLLAQRRGPGRVLLKSDCNEALTIIARNFIPPVSLLEDCLGSDHAAVEYADYLWDILRISTLDGNFILWAAAAIGRAYVSTGKRPQRMIDEGDNIINLPVSSDGIKRSQSTIASRLSDLVSSRDRTEAGLADFTLRKAVVTLKSEDDILSFEQMLPGQLVAAIAEGNYGFEPAVVTFTTPSSVTETQLERAMDVSLTRTDEEWMMTLAITICQWSSGASILPALPAILENVSGLATDLLPPIIHIVLAEESDKKQVLRSTLSRAMISHFTSNDEALRTRKQFFLRLLLYLKSQPIPGEATNVDRWRWMEVDLVLAAKTAADCNMPTAALLLAESATTITAPNRRVSSRTSFSQVEPAQIPDELLISIFKQVDEPDSFYGVQQPSSLENVLSRLDYEENGMKSLMFRSAQMDSVMRSTHKGEPSDAVAMVRSLSVLNLNSLTFTLLSGAMGNASGSSKEMLNTARSLQQWDLIPAQSDSGAAAMSFTVFQELSRSTTTAEFNDKLRKMLARHVQPDNGQQLSDNPSYSWCNTLANFTEVSEIVGFASERRLQSCWNNMLTRQQWTKSSPYEDSGAILINRQTLFSVLAQNKALMDEMHLSPKTCKKIEAESLLEVSKYARSHGVIQEALSATTQVSLLANQDAHYGVHIDAAAKVETASVLWDIGEATASVLMLRDILDIRGLEVQDIPVGRSGLLAQLAHQLAEARLEKPDEILENYLKPAIEKLQKRDSGHEAGNVFHEFASFCDQQLQSPGNIEDFSRIAKLRQKKADEVQALEALAKSTKKSGDDKRSLERSIRQARQWYEIDDIEYQRLKSARDTFVQQSLQNYMLALHASDEHDICVLRFFALWLENSDVPAANNIVSEHLGLVPSWKFVVLLNQLMSRLETDENAFQTSLKKLAQRLCSDHPYHSLHHLYASTRKPAKGGPAYSRYEAAMAIRAILTADAKGGERLKRMFLANGNYNFLAQSEIPGGAQSKMNLKDFPAAVKVASKIPDLRVPPATITLPLQPDGNYSNVPTITKFSSTLSVMTGLSKPKALTAYATDGKSYKQLFKGGNDDLRQDAIMEQVFEEVSKMLQNHKATRKRDLHVRTYKVIPLSSHSGIMEFVASSIPINDFLEPAHLRYNPHDMKPHTARQRLAALKDHAPNVRVKEYRKICDQLHPVLRHFFFERYQSPEEWFEKRTAYTRTTAAISILGYILGLGDRHCHNILLDEKSGEVVHIDLGVAFEAGRVLPVPELVPFRLTRDIVDGMGATKTEGIFRRCCEFTLEALREDKDGIMTLLNVLRYDPLYSWTVSPLRAKRMQDAQETARNGAVDEESSKKKEQEAGEAERALSIVEKKLSKTLSTAAAVNELIQQATDERNLGTLFQGWAAYL</sequence>
<dbReference type="SUPFAM" id="SSF56112">
    <property type="entry name" value="Protein kinase-like (PK-like)"/>
    <property type="match status" value="1"/>
</dbReference>
<dbReference type="GO" id="GO:0006325">
    <property type="term" value="P:chromatin organization"/>
    <property type="evidence" value="ECO:0007669"/>
    <property type="project" value="UniProtKB-KW"/>
</dbReference>
<keyword evidence="16" id="KW-0779">Telomere</keyword>
<dbReference type="PROSITE" id="PS51190">
    <property type="entry name" value="FATC"/>
    <property type="match status" value="1"/>
</dbReference>
<dbReference type="Pfam" id="PF11640">
    <property type="entry name" value="TAN"/>
    <property type="match status" value="1"/>
</dbReference>
<dbReference type="GO" id="GO:0035556">
    <property type="term" value="P:intracellular signal transduction"/>
    <property type="evidence" value="ECO:0007669"/>
    <property type="project" value="UniProtKB-ARBA"/>
</dbReference>
<name>A0AAQ3RB30_9PEZI</name>
<keyword evidence="6 16" id="KW-0723">Serine/threonine-protein kinase</keyword>
<dbReference type="EMBL" id="CP138586">
    <property type="protein sequence ID" value="WPH01965.1"/>
    <property type="molecule type" value="Genomic_DNA"/>
</dbReference>
<dbReference type="InterPro" id="IPR016024">
    <property type="entry name" value="ARM-type_fold"/>
</dbReference>
<proteinExistence type="inferred from homology"/>
<dbReference type="Gene3D" id="3.30.1010.10">
    <property type="entry name" value="Phosphatidylinositol 3-kinase Catalytic Subunit, Chain A, domain 4"/>
    <property type="match status" value="1"/>
</dbReference>
<evidence type="ECO:0000256" key="7">
    <source>
        <dbReference type="ARBA" id="ARBA00022679"/>
    </source>
</evidence>
<dbReference type="InterPro" id="IPR036940">
    <property type="entry name" value="PI3/4_kinase_cat_sf"/>
</dbReference>
<accession>A0AAQ3RB30</accession>
<feature type="domain" description="FATC" evidence="20">
    <location>
        <begin position="2897"/>
        <end position="2929"/>
    </location>
</feature>
<evidence type="ECO:0000256" key="11">
    <source>
        <dbReference type="ARBA" id="ARBA00022840"/>
    </source>
</evidence>
<dbReference type="PROSITE" id="PS00915">
    <property type="entry name" value="PI3_4_KINASE_1"/>
    <property type="match status" value="1"/>
</dbReference>
<dbReference type="InterPro" id="IPR018936">
    <property type="entry name" value="PI3/4_kinase_CS"/>
</dbReference>
<feature type="region of interest" description="Disordered" evidence="17">
    <location>
        <begin position="2858"/>
        <end position="2883"/>
    </location>
</feature>
<dbReference type="GO" id="GO:0006281">
    <property type="term" value="P:DNA repair"/>
    <property type="evidence" value="ECO:0007669"/>
    <property type="project" value="InterPro"/>
</dbReference>
<feature type="region of interest" description="Disordered" evidence="17">
    <location>
        <begin position="845"/>
        <end position="875"/>
    </location>
</feature>
<dbReference type="InterPro" id="IPR003152">
    <property type="entry name" value="FATC_dom"/>
</dbReference>
<feature type="domain" description="FAT" evidence="19">
    <location>
        <begin position="1868"/>
        <end position="2475"/>
    </location>
</feature>
<dbReference type="InterPro" id="IPR011009">
    <property type="entry name" value="Kinase-like_dom_sf"/>
</dbReference>
<dbReference type="EC" id="2.7.11.1" evidence="4 16"/>
<keyword evidence="9 16" id="KW-0227">DNA damage</keyword>
<dbReference type="PANTHER" id="PTHR37079:SF4">
    <property type="entry name" value="SERINE_THREONINE-PROTEIN KINASE ATM"/>
    <property type="match status" value="1"/>
</dbReference>
<dbReference type="InterPro" id="IPR000403">
    <property type="entry name" value="PI3/4_kinase_cat_dom"/>
</dbReference>
<dbReference type="SMART" id="SM00146">
    <property type="entry name" value="PI3Kc"/>
    <property type="match status" value="1"/>
</dbReference>
<dbReference type="Gene3D" id="1.10.1070.11">
    <property type="entry name" value="Phosphatidylinositol 3-/4-kinase, catalytic domain"/>
    <property type="match status" value="1"/>
</dbReference>
<dbReference type="GO" id="GO:0005634">
    <property type="term" value="C:nucleus"/>
    <property type="evidence" value="ECO:0007669"/>
    <property type="project" value="UniProtKB-SubCell"/>
</dbReference>
<comment type="catalytic activity">
    <reaction evidence="15">
        <text>L-seryl-[protein] + ATP = O-phospho-L-seryl-[protein] + ADP + H(+)</text>
        <dbReference type="Rhea" id="RHEA:17989"/>
        <dbReference type="Rhea" id="RHEA-COMP:9863"/>
        <dbReference type="Rhea" id="RHEA-COMP:11604"/>
        <dbReference type="ChEBI" id="CHEBI:15378"/>
        <dbReference type="ChEBI" id="CHEBI:29999"/>
        <dbReference type="ChEBI" id="CHEBI:30616"/>
        <dbReference type="ChEBI" id="CHEBI:83421"/>
        <dbReference type="ChEBI" id="CHEBI:456216"/>
        <dbReference type="EC" id="2.7.11.1"/>
    </reaction>
</comment>
<evidence type="ECO:0000256" key="8">
    <source>
        <dbReference type="ARBA" id="ARBA00022741"/>
    </source>
</evidence>
<comment type="subcellular location">
    <subcellularLocation>
        <location evidence="16">Chromosome</location>
        <location evidence="16">Telomere</location>
    </subcellularLocation>
    <subcellularLocation>
        <location evidence="1 16">Nucleus</location>
    </subcellularLocation>
</comment>
<dbReference type="SUPFAM" id="SSF48371">
    <property type="entry name" value="ARM repeat"/>
    <property type="match status" value="1"/>
</dbReference>
<dbReference type="PROSITE" id="PS50290">
    <property type="entry name" value="PI3_4_KINASE_3"/>
    <property type="match status" value="1"/>
</dbReference>
<keyword evidence="8 16" id="KW-0547">Nucleotide-binding</keyword>
<keyword evidence="11 16" id="KW-0067">ATP-binding</keyword>
<dbReference type="GO" id="GO:0000781">
    <property type="term" value="C:chromosome, telomeric region"/>
    <property type="evidence" value="ECO:0007669"/>
    <property type="project" value="UniProtKB-SubCell"/>
</dbReference>
<keyword evidence="16" id="KW-0158">Chromosome</keyword>
<gene>
    <name evidence="21" type="ORF">R9X50_00481900</name>
</gene>
<dbReference type="Pfam" id="PF00454">
    <property type="entry name" value="PI3_PI4_kinase"/>
    <property type="match status" value="1"/>
</dbReference>
<evidence type="ECO:0000256" key="16">
    <source>
        <dbReference type="RuleBase" id="RU365027"/>
    </source>
</evidence>
<organism evidence="21 22">
    <name type="scientific">Acrodontium crateriforme</name>
    <dbReference type="NCBI Taxonomy" id="150365"/>
    <lineage>
        <taxon>Eukaryota</taxon>
        <taxon>Fungi</taxon>
        <taxon>Dikarya</taxon>
        <taxon>Ascomycota</taxon>
        <taxon>Pezizomycotina</taxon>
        <taxon>Dothideomycetes</taxon>
        <taxon>Dothideomycetidae</taxon>
        <taxon>Mycosphaerellales</taxon>
        <taxon>Teratosphaeriaceae</taxon>
        <taxon>Acrodontium</taxon>
    </lineage>
</organism>
<comment type="similarity">
    <text evidence="2 16">Belongs to the PI3/PI4-kinase family. ATM subfamily.</text>
</comment>
<keyword evidence="22" id="KW-1185">Reference proteome</keyword>
<dbReference type="PROSITE" id="PS51189">
    <property type="entry name" value="FAT"/>
    <property type="match status" value="1"/>
</dbReference>
<keyword evidence="7 16" id="KW-0808">Transferase</keyword>
<evidence type="ECO:0000259" key="18">
    <source>
        <dbReference type="PROSITE" id="PS50290"/>
    </source>
</evidence>
<dbReference type="Proteomes" id="UP001303373">
    <property type="component" value="Chromosome 7"/>
</dbReference>
<evidence type="ECO:0000256" key="3">
    <source>
        <dbReference type="ARBA" id="ARBA00011370"/>
    </source>
</evidence>
<protein>
    <recommendedName>
        <fullName evidence="5 16">Serine/threonine-protein kinase Tel1</fullName>
        <ecNumber evidence="4 16">2.7.11.1</ecNumber>
    </recommendedName>
</protein>
<comment type="catalytic activity">
    <reaction evidence="14 16">
        <text>L-threonyl-[protein] + ATP = O-phospho-L-threonyl-[protein] + ADP + H(+)</text>
        <dbReference type="Rhea" id="RHEA:46608"/>
        <dbReference type="Rhea" id="RHEA-COMP:11060"/>
        <dbReference type="Rhea" id="RHEA-COMP:11605"/>
        <dbReference type="ChEBI" id="CHEBI:15378"/>
        <dbReference type="ChEBI" id="CHEBI:30013"/>
        <dbReference type="ChEBI" id="CHEBI:30616"/>
        <dbReference type="ChEBI" id="CHEBI:61977"/>
        <dbReference type="ChEBI" id="CHEBI:456216"/>
        <dbReference type="EC" id="2.7.11.1"/>
    </reaction>
</comment>